<feature type="region of interest" description="Disordered" evidence="1">
    <location>
        <begin position="75"/>
        <end position="97"/>
    </location>
</feature>
<proteinExistence type="predicted"/>
<feature type="compositionally biased region" description="Acidic residues" evidence="1">
    <location>
        <begin position="292"/>
        <end position="312"/>
    </location>
</feature>
<dbReference type="VEuPathDB" id="FungiDB:BD410DRAFT_846562"/>
<organism evidence="2 3">
    <name type="scientific">Rickenella mellea</name>
    <dbReference type="NCBI Taxonomy" id="50990"/>
    <lineage>
        <taxon>Eukaryota</taxon>
        <taxon>Fungi</taxon>
        <taxon>Dikarya</taxon>
        <taxon>Basidiomycota</taxon>
        <taxon>Agaricomycotina</taxon>
        <taxon>Agaricomycetes</taxon>
        <taxon>Hymenochaetales</taxon>
        <taxon>Rickenellaceae</taxon>
        <taxon>Rickenella</taxon>
    </lineage>
</organism>
<feature type="region of interest" description="Disordered" evidence="1">
    <location>
        <begin position="249"/>
        <end position="312"/>
    </location>
</feature>
<feature type="compositionally biased region" description="Acidic residues" evidence="1">
    <location>
        <begin position="251"/>
        <end position="261"/>
    </location>
</feature>
<gene>
    <name evidence="2" type="ORF">BD410DRAFT_846562</name>
</gene>
<protein>
    <recommendedName>
        <fullName evidence="4">Pre-rRNA-processing protein TSR2</fullName>
    </recommendedName>
</protein>
<evidence type="ECO:0000313" key="3">
    <source>
        <dbReference type="Proteomes" id="UP000294933"/>
    </source>
</evidence>
<evidence type="ECO:0000256" key="1">
    <source>
        <dbReference type="SAM" id="MobiDB-lite"/>
    </source>
</evidence>
<accession>A0A4Y7PES3</accession>
<dbReference type="Proteomes" id="UP000294933">
    <property type="component" value="Unassembled WGS sequence"/>
</dbReference>
<keyword evidence="3" id="KW-1185">Reference proteome</keyword>
<dbReference type="AlphaFoldDB" id="A0A4Y7PES3"/>
<sequence>MARPRKYNCAIEAMEARRVQKRTWEAKNRDKRTVQKRVLRHLKPLERTQLVKPPYIQPVNPFPFAIPPISRTMDVQSQAPETAVQRPDPGHLPRKASRAQRDAFMAASIENWPSPDHSVRDIWAYAQTVLSIWLDQLGSVFGFCTDVWGDITTEDLDLDGLHEVMRLIQRFSEKVDESAELAVKEMGTADGDEVAEKFAKLAADSWHIESCLWQFFNILRDDGHFYLTLEGLKKKLKYQQSAVYVPRAIYPDEDSESDEEQQANQVVKPDAYLDVDWSSDEERHGTHPFADVEAEEAAAAEEAERDADEEDD</sequence>
<dbReference type="EMBL" id="ML170445">
    <property type="protein sequence ID" value="TDL13863.1"/>
    <property type="molecule type" value="Genomic_DNA"/>
</dbReference>
<evidence type="ECO:0008006" key="4">
    <source>
        <dbReference type="Google" id="ProtNLM"/>
    </source>
</evidence>
<reference evidence="2 3" key="1">
    <citation type="submission" date="2018-06" db="EMBL/GenBank/DDBJ databases">
        <title>A transcriptomic atlas of mushroom development highlights an independent origin of complex multicellularity.</title>
        <authorList>
            <consortium name="DOE Joint Genome Institute"/>
            <person name="Krizsan K."/>
            <person name="Almasi E."/>
            <person name="Merenyi Z."/>
            <person name="Sahu N."/>
            <person name="Viragh M."/>
            <person name="Koszo T."/>
            <person name="Mondo S."/>
            <person name="Kiss B."/>
            <person name="Balint B."/>
            <person name="Kues U."/>
            <person name="Barry K."/>
            <person name="Hegedus J.C."/>
            <person name="Henrissat B."/>
            <person name="Johnson J."/>
            <person name="Lipzen A."/>
            <person name="Ohm R."/>
            <person name="Nagy I."/>
            <person name="Pangilinan J."/>
            <person name="Yan J."/>
            <person name="Xiong Y."/>
            <person name="Grigoriev I.V."/>
            <person name="Hibbett D.S."/>
            <person name="Nagy L.G."/>
        </authorList>
    </citation>
    <scope>NUCLEOTIDE SEQUENCE [LARGE SCALE GENOMIC DNA]</scope>
    <source>
        <strain evidence="2 3">SZMC22713</strain>
    </source>
</reference>
<name>A0A4Y7PES3_9AGAM</name>
<evidence type="ECO:0000313" key="2">
    <source>
        <dbReference type="EMBL" id="TDL13863.1"/>
    </source>
</evidence>